<sequence>MEQLTRLQPLKNIVWSQVLMLVLIMIFATWSKGIGIAFSAVFGSCVAIVNTLLMVWHIHRAAETAKADAEKNLSRAYRCVAERWLNTIVMFATGIVLLELDITALMVGCAATQLMLFMGNTNRALNRHG</sequence>
<comment type="subcellular location">
    <subcellularLocation>
        <location evidence="1">Cell membrane</location>
        <topology evidence="1">Multi-pass membrane protein</topology>
    </subcellularLocation>
</comment>
<evidence type="ECO:0000256" key="3">
    <source>
        <dbReference type="ARBA" id="ARBA00022692"/>
    </source>
</evidence>
<dbReference type="Pfam" id="PF03899">
    <property type="entry name" value="ATP-synt_I"/>
    <property type="match status" value="1"/>
</dbReference>
<comment type="caution">
    <text evidence="7">The sequence shown here is derived from an EMBL/GenBank/DDBJ whole genome shotgun (WGS) entry which is preliminary data.</text>
</comment>
<feature type="transmembrane region" description="Helical" evidence="6">
    <location>
        <begin position="36"/>
        <end position="56"/>
    </location>
</feature>
<reference evidence="7" key="1">
    <citation type="journal article" date="2015" name="Nature">
        <title>Complex archaea that bridge the gap between prokaryotes and eukaryotes.</title>
        <authorList>
            <person name="Spang A."/>
            <person name="Saw J.H."/>
            <person name="Jorgensen S.L."/>
            <person name="Zaremba-Niedzwiedzka K."/>
            <person name="Martijn J."/>
            <person name="Lind A.E."/>
            <person name="van Eijk R."/>
            <person name="Schleper C."/>
            <person name="Guy L."/>
            <person name="Ettema T.J."/>
        </authorList>
    </citation>
    <scope>NUCLEOTIDE SEQUENCE</scope>
</reference>
<evidence type="ECO:0000256" key="1">
    <source>
        <dbReference type="ARBA" id="ARBA00004651"/>
    </source>
</evidence>
<dbReference type="InterPro" id="IPR005598">
    <property type="entry name" value="ATP_synth_I"/>
</dbReference>
<evidence type="ECO:0000313" key="7">
    <source>
        <dbReference type="EMBL" id="KKM82755.1"/>
    </source>
</evidence>
<evidence type="ECO:0000256" key="6">
    <source>
        <dbReference type="SAM" id="Phobius"/>
    </source>
</evidence>
<dbReference type="EMBL" id="LAZR01007812">
    <property type="protein sequence ID" value="KKM82755.1"/>
    <property type="molecule type" value="Genomic_DNA"/>
</dbReference>
<organism evidence="7">
    <name type="scientific">marine sediment metagenome</name>
    <dbReference type="NCBI Taxonomy" id="412755"/>
    <lineage>
        <taxon>unclassified sequences</taxon>
        <taxon>metagenomes</taxon>
        <taxon>ecological metagenomes</taxon>
    </lineage>
</organism>
<keyword evidence="4 6" id="KW-1133">Transmembrane helix</keyword>
<keyword evidence="3 6" id="KW-0812">Transmembrane</keyword>
<name>A0A0F9N1N3_9ZZZZ</name>
<feature type="transmembrane region" description="Helical" evidence="6">
    <location>
        <begin position="12"/>
        <end position="30"/>
    </location>
</feature>
<dbReference type="AlphaFoldDB" id="A0A0F9N1N3"/>
<evidence type="ECO:0000256" key="2">
    <source>
        <dbReference type="ARBA" id="ARBA00022475"/>
    </source>
</evidence>
<protein>
    <recommendedName>
        <fullName evidence="8">ATP synthase subunit I</fullName>
    </recommendedName>
</protein>
<evidence type="ECO:0008006" key="8">
    <source>
        <dbReference type="Google" id="ProtNLM"/>
    </source>
</evidence>
<feature type="transmembrane region" description="Helical" evidence="6">
    <location>
        <begin position="84"/>
        <end position="117"/>
    </location>
</feature>
<evidence type="ECO:0000256" key="5">
    <source>
        <dbReference type="ARBA" id="ARBA00023136"/>
    </source>
</evidence>
<keyword evidence="5 6" id="KW-0472">Membrane</keyword>
<gene>
    <name evidence="7" type="ORF">LCGC14_1316320</name>
</gene>
<evidence type="ECO:0000256" key="4">
    <source>
        <dbReference type="ARBA" id="ARBA00022989"/>
    </source>
</evidence>
<dbReference type="GO" id="GO:0005886">
    <property type="term" value="C:plasma membrane"/>
    <property type="evidence" value="ECO:0007669"/>
    <property type="project" value="UniProtKB-SubCell"/>
</dbReference>
<keyword evidence="2" id="KW-1003">Cell membrane</keyword>
<accession>A0A0F9N1N3</accession>
<proteinExistence type="predicted"/>